<proteinExistence type="predicted"/>
<organism evidence="2 3">
    <name type="scientific">Ceratocystis lukuohia</name>
    <dbReference type="NCBI Taxonomy" id="2019550"/>
    <lineage>
        <taxon>Eukaryota</taxon>
        <taxon>Fungi</taxon>
        <taxon>Dikarya</taxon>
        <taxon>Ascomycota</taxon>
        <taxon>Pezizomycotina</taxon>
        <taxon>Sordariomycetes</taxon>
        <taxon>Hypocreomycetidae</taxon>
        <taxon>Microascales</taxon>
        <taxon>Ceratocystidaceae</taxon>
        <taxon>Ceratocystis</taxon>
    </lineage>
</organism>
<dbReference type="Proteomes" id="UP001610728">
    <property type="component" value="Unassembled WGS sequence"/>
</dbReference>
<evidence type="ECO:0000313" key="3">
    <source>
        <dbReference type="Proteomes" id="UP001610728"/>
    </source>
</evidence>
<name>A0ABR4MFC3_9PEZI</name>
<accession>A0ABR4MFC3</accession>
<dbReference type="GeneID" id="98118705"/>
<evidence type="ECO:0000313" key="2">
    <source>
        <dbReference type="EMBL" id="KAL2886972.1"/>
    </source>
</evidence>
<keyword evidence="2" id="KW-0675">Receptor</keyword>
<feature type="region of interest" description="Disordered" evidence="1">
    <location>
        <begin position="138"/>
        <end position="200"/>
    </location>
</feature>
<keyword evidence="3" id="KW-1185">Reference proteome</keyword>
<dbReference type="RefSeq" id="XP_070858152.1">
    <property type="nucleotide sequence ID" value="XM_071000779.1"/>
</dbReference>
<feature type="compositionally biased region" description="Polar residues" evidence="1">
    <location>
        <begin position="138"/>
        <end position="150"/>
    </location>
</feature>
<protein>
    <submittedName>
        <fullName evidence="2">Importin beta-related nuclear transport receptor</fullName>
    </submittedName>
</protein>
<feature type="region of interest" description="Disordered" evidence="1">
    <location>
        <begin position="1"/>
        <end position="20"/>
    </location>
</feature>
<gene>
    <name evidence="2" type="ORF">HOO65_050093</name>
</gene>
<evidence type="ECO:0000256" key="1">
    <source>
        <dbReference type="SAM" id="MobiDB-lite"/>
    </source>
</evidence>
<reference evidence="2 3" key="1">
    <citation type="submission" date="2020-05" db="EMBL/GenBank/DDBJ databases">
        <title>Ceratocystis lukuohia genome.</title>
        <authorList>
            <person name="Harrington T.C."/>
            <person name="Kim K."/>
            <person name="Mayers C.G."/>
        </authorList>
    </citation>
    <scope>NUCLEOTIDE SEQUENCE [LARGE SCALE GENOMIC DNA]</scope>
    <source>
        <strain evidence="2 3">C4212</strain>
    </source>
</reference>
<comment type="caution">
    <text evidence="2">The sequence shown here is derived from an EMBL/GenBank/DDBJ whole genome shotgun (WGS) entry which is preliminary data.</text>
</comment>
<dbReference type="EMBL" id="JABSNW010000005">
    <property type="protein sequence ID" value="KAL2886972.1"/>
    <property type="molecule type" value="Genomic_DNA"/>
</dbReference>
<feature type="region of interest" description="Disordered" evidence="1">
    <location>
        <begin position="32"/>
        <end position="72"/>
    </location>
</feature>
<sequence>MECEGAPDGASMARTAEDQVDVTMMEIIDLAMTKETGQTEAEGEEESSTEARQPGNQEPMKGKQSGRTTERERNLSLAHKYIAAQRKQAELQANALLWMAERIPEICNQAIAMAKGDSVVKMLASSVSAVFRTAVSNAQQGAPPTGNAGSKVTKERGHEAEQSKPKGKLSYASVAKQANGRASAPVTLKEKTGPKSPKKVEKKVRVFVRGPVTTKEETISTELAKIFGGTPKEFAVKKVNSGWAFYTEQGKATERNMERAKEAYGAKVCEIDNKWTHARITGLGDFYVLSDKGPMPTKNEEWFTGQIARQTGGQVKAIKWQIEAEKYKDATLRVAIDLPEGKTLPSAMKFEGSSAAAQVKRCRIPSLPLCRTCWEAHPTTGCKAPPRCRLCGSRTHREKEHSAHPDLCPIRIKTTQGTLQLIGAYSAPESRNCIRPGEGLQELMRTEKENAWIAIGATPAKKSMRWLGLDIDTNLLFKGHIERTTANIN</sequence>
<feature type="compositionally biased region" description="Basic and acidic residues" evidence="1">
    <location>
        <begin position="152"/>
        <end position="164"/>
    </location>
</feature>